<dbReference type="EMBL" id="ML977312">
    <property type="protein sequence ID" value="KAF2121469.1"/>
    <property type="molecule type" value="Genomic_DNA"/>
</dbReference>
<dbReference type="GO" id="GO:0016579">
    <property type="term" value="P:protein deubiquitination"/>
    <property type="evidence" value="ECO:0007669"/>
    <property type="project" value="TreeGrafter"/>
</dbReference>
<evidence type="ECO:0000256" key="1">
    <source>
        <dbReference type="ARBA" id="ARBA00000707"/>
    </source>
</evidence>
<feature type="site" description="Transition state stabilizer" evidence="7">
    <location>
        <position position="156"/>
    </location>
</feature>
<evidence type="ECO:0000256" key="3">
    <source>
        <dbReference type="ARBA" id="ARBA00022670"/>
    </source>
</evidence>
<dbReference type="PRINTS" id="PR00707">
    <property type="entry name" value="UBCTHYDRLASE"/>
</dbReference>
<dbReference type="PANTHER" id="PTHR10589:SF17">
    <property type="entry name" value="UBIQUITIN CARBOXYL-TERMINAL HYDROLASE"/>
    <property type="match status" value="1"/>
</dbReference>
<dbReference type="CDD" id="cd09616">
    <property type="entry name" value="Peptidase_C12_UCH_L1_L3"/>
    <property type="match status" value="1"/>
</dbReference>
<dbReference type="Gene3D" id="3.40.532.10">
    <property type="entry name" value="Peptidase C12, ubiquitin carboxyl-terminal hydrolase"/>
    <property type="match status" value="1"/>
</dbReference>
<evidence type="ECO:0000256" key="8">
    <source>
        <dbReference type="RuleBase" id="RU361215"/>
    </source>
</evidence>
<organism evidence="10 11">
    <name type="scientific">Lophiotrema nucula</name>
    <dbReference type="NCBI Taxonomy" id="690887"/>
    <lineage>
        <taxon>Eukaryota</taxon>
        <taxon>Fungi</taxon>
        <taxon>Dikarya</taxon>
        <taxon>Ascomycota</taxon>
        <taxon>Pezizomycotina</taxon>
        <taxon>Dothideomycetes</taxon>
        <taxon>Pleosporomycetidae</taxon>
        <taxon>Pleosporales</taxon>
        <taxon>Lophiotremataceae</taxon>
        <taxon>Lophiotrema</taxon>
    </lineage>
</organism>
<dbReference type="GO" id="GO:0005737">
    <property type="term" value="C:cytoplasm"/>
    <property type="evidence" value="ECO:0007669"/>
    <property type="project" value="TreeGrafter"/>
</dbReference>
<dbReference type="InterPro" id="IPR036959">
    <property type="entry name" value="Peptidase_C12_UCH_sf"/>
</dbReference>
<keyword evidence="11" id="KW-1185">Reference proteome</keyword>
<name>A0A6A5ZPT2_9PLEO</name>
<feature type="active site" description="Proton donor" evidence="7">
    <location>
        <position position="236"/>
    </location>
</feature>
<dbReference type="PANTHER" id="PTHR10589">
    <property type="entry name" value="UBIQUITIN CARBOXYL-TERMINAL HYDROLASE"/>
    <property type="match status" value="1"/>
</dbReference>
<accession>A0A6A5ZPT2</accession>
<keyword evidence="6 7" id="KW-0788">Thiol protease</keyword>
<keyword evidence="3 7" id="KW-0645">Protease</keyword>
<sequence>MILLPSPNPLHLRVNSSYRARPVTPRVCCLQVRPASHYKVPVSTPPTLRHLTASKMAEADSPDCPPTAKRFIPLENNPEVMSSLIHNLGLSKTLAFHDVFSIDEPELLEFVPRPALALLLIFPVSETYEKFRVQEDKEKAEYTGSGHDEEVVWYKQTIGNACGLIGLLHGVSNGEARKQIEPNSSLAKLLSDAIPLKPVDRANLLYESQALETAHQSAATGGDTAAPPADEKVDLHYVCFVKSGSNHLWEMDGRRKGPLDRGELAADEDVLSEKALQLGVRKFLKREEESGGGELRFSLIVLSPTLD</sequence>
<dbReference type="InterPro" id="IPR038765">
    <property type="entry name" value="Papain-like_cys_pep_sf"/>
</dbReference>
<dbReference type="PROSITE" id="PS52048">
    <property type="entry name" value="UCH_DOMAIN"/>
    <property type="match status" value="1"/>
</dbReference>
<feature type="active site" description="Nucleophile" evidence="7">
    <location>
        <position position="162"/>
    </location>
</feature>
<feature type="domain" description="UCH catalytic" evidence="9">
    <location>
        <begin position="70"/>
        <end position="304"/>
    </location>
</feature>
<dbReference type="OrthoDB" id="427186at2759"/>
<dbReference type="InterPro" id="IPR001578">
    <property type="entry name" value="Peptidase_C12_UCH"/>
</dbReference>
<evidence type="ECO:0000259" key="9">
    <source>
        <dbReference type="PROSITE" id="PS52048"/>
    </source>
</evidence>
<comment type="catalytic activity">
    <reaction evidence="1 7 8">
        <text>Thiol-dependent hydrolysis of ester, thioester, amide, peptide and isopeptide bonds formed by the C-terminal Gly of ubiquitin (a 76-residue protein attached to proteins as an intracellular targeting signal).</text>
        <dbReference type="EC" id="3.4.19.12"/>
    </reaction>
</comment>
<dbReference type="AlphaFoldDB" id="A0A6A5ZPT2"/>
<evidence type="ECO:0000256" key="5">
    <source>
        <dbReference type="ARBA" id="ARBA00022801"/>
    </source>
</evidence>
<evidence type="ECO:0000256" key="4">
    <source>
        <dbReference type="ARBA" id="ARBA00022786"/>
    </source>
</evidence>
<dbReference type="Proteomes" id="UP000799770">
    <property type="component" value="Unassembled WGS sequence"/>
</dbReference>
<reference evidence="10" key="1">
    <citation type="journal article" date="2020" name="Stud. Mycol.">
        <title>101 Dothideomycetes genomes: a test case for predicting lifestyles and emergence of pathogens.</title>
        <authorList>
            <person name="Haridas S."/>
            <person name="Albert R."/>
            <person name="Binder M."/>
            <person name="Bloem J."/>
            <person name="Labutti K."/>
            <person name="Salamov A."/>
            <person name="Andreopoulos B."/>
            <person name="Baker S."/>
            <person name="Barry K."/>
            <person name="Bills G."/>
            <person name="Bluhm B."/>
            <person name="Cannon C."/>
            <person name="Castanera R."/>
            <person name="Culley D."/>
            <person name="Daum C."/>
            <person name="Ezra D."/>
            <person name="Gonzalez J."/>
            <person name="Henrissat B."/>
            <person name="Kuo A."/>
            <person name="Liang C."/>
            <person name="Lipzen A."/>
            <person name="Lutzoni F."/>
            <person name="Magnuson J."/>
            <person name="Mondo S."/>
            <person name="Nolan M."/>
            <person name="Ohm R."/>
            <person name="Pangilinan J."/>
            <person name="Park H.-J."/>
            <person name="Ramirez L."/>
            <person name="Alfaro M."/>
            <person name="Sun H."/>
            <person name="Tritt A."/>
            <person name="Yoshinaga Y."/>
            <person name="Zwiers L.-H."/>
            <person name="Turgeon B."/>
            <person name="Goodwin S."/>
            <person name="Spatafora J."/>
            <person name="Crous P."/>
            <person name="Grigoriev I."/>
        </authorList>
    </citation>
    <scope>NUCLEOTIDE SEQUENCE</scope>
    <source>
        <strain evidence="10">CBS 627.86</strain>
    </source>
</reference>
<keyword evidence="4 7" id="KW-0833">Ubl conjugation pathway</keyword>
<dbReference type="EC" id="3.4.19.12" evidence="8"/>
<dbReference type="Pfam" id="PF01088">
    <property type="entry name" value="Peptidase_C12"/>
    <property type="match status" value="1"/>
</dbReference>
<feature type="site" description="Important for enzyme activity" evidence="7">
    <location>
        <position position="252"/>
    </location>
</feature>
<dbReference type="FunFam" id="3.40.532.10:FF:000008">
    <property type="entry name" value="Ubiquitin carboxyl-terminal hydrolase"/>
    <property type="match status" value="1"/>
</dbReference>
<evidence type="ECO:0000256" key="7">
    <source>
        <dbReference type="PROSITE-ProRule" id="PRU01393"/>
    </source>
</evidence>
<dbReference type="GO" id="GO:0006511">
    <property type="term" value="P:ubiquitin-dependent protein catabolic process"/>
    <property type="evidence" value="ECO:0007669"/>
    <property type="project" value="UniProtKB-UniRule"/>
</dbReference>
<gene>
    <name evidence="10" type="ORF">BDV96DRAFT_213941</name>
</gene>
<evidence type="ECO:0000256" key="6">
    <source>
        <dbReference type="ARBA" id="ARBA00022807"/>
    </source>
</evidence>
<evidence type="ECO:0000256" key="2">
    <source>
        <dbReference type="ARBA" id="ARBA00009326"/>
    </source>
</evidence>
<evidence type="ECO:0000313" key="11">
    <source>
        <dbReference type="Proteomes" id="UP000799770"/>
    </source>
</evidence>
<proteinExistence type="inferred from homology"/>
<protein>
    <recommendedName>
        <fullName evidence="8">Ubiquitin carboxyl-terminal hydrolase</fullName>
        <ecNumber evidence="8">3.4.19.12</ecNumber>
    </recommendedName>
</protein>
<evidence type="ECO:0000313" key="10">
    <source>
        <dbReference type="EMBL" id="KAF2121469.1"/>
    </source>
</evidence>
<dbReference type="GO" id="GO:0004843">
    <property type="term" value="F:cysteine-type deubiquitinase activity"/>
    <property type="evidence" value="ECO:0007669"/>
    <property type="project" value="UniProtKB-UniRule"/>
</dbReference>
<dbReference type="SUPFAM" id="SSF54001">
    <property type="entry name" value="Cysteine proteinases"/>
    <property type="match status" value="1"/>
</dbReference>
<keyword evidence="5 7" id="KW-0378">Hydrolase</keyword>
<comment type="similarity">
    <text evidence="2 7 8">Belongs to the peptidase C12 family.</text>
</comment>